<dbReference type="VEuPathDB" id="FungiDB:VP01_241g6"/>
<comment type="similarity">
    <text evidence="1">Belongs to the UPF0538 family.</text>
</comment>
<dbReference type="PANTHER" id="PTHR18444">
    <property type="entry name" value="UPF0538 FAMILY MEMBER"/>
    <property type="match status" value="1"/>
</dbReference>
<name>A0A0L6V6J5_9BASI</name>
<dbReference type="InterPro" id="IPR018794">
    <property type="entry name" value="UPF0538"/>
</dbReference>
<protein>
    <recommendedName>
        <fullName evidence="4">Cytoplasmic protein</fullName>
    </recommendedName>
</protein>
<reference evidence="2 3" key="1">
    <citation type="submission" date="2015-08" db="EMBL/GenBank/DDBJ databases">
        <title>Next Generation Sequencing and Analysis of the Genome of Puccinia sorghi L Schw, the Causal Agent of Maize Common Rust.</title>
        <authorList>
            <person name="Rochi L."/>
            <person name="Burguener G."/>
            <person name="Darino M."/>
            <person name="Turjanski A."/>
            <person name="Kreff E."/>
            <person name="Dieguez M.J."/>
            <person name="Sacco F."/>
        </authorList>
    </citation>
    <scope>NUCLEOTIDE SEQUENCE [LARGE SCALE GENOMIC DNA]</scope>
    <source>
        <strain evidence="2 3">RO10H11247</strain>
    </source>
</reference>
<accession>A0A0L6V6J5</accession>
<dbReference type="PANTHER" id="PTHR18444:SF9">
    <property type="entry name" value="UPF0538 PROTEIN C2ORF76"/>
    <property type="match status" value="1"/>
</dbReference>
<dbReference type="EMBL" id="LAVV01007303">
    <property type="protein sequence ID" value="KNZ56368.1"/>
    <property type="molecule type" value="Genomic_DNA"/>
</dbReference>
<dbReference type="Pfam" id="PF10209">
    <property type="entry name" value="DUF2340"/>
    <property type="match status" value="1"/>
</dbReference>
<dbReference type="Proteomes" id="UP000037035">
    <property type="component" value="Unassembled WGS sequence"/>
</dbReference>
<keyword evidence="3" id="KW-1185">Reference proteome</keyword>
<gene>
    <name evidence="2" type="ORF">VP01_241g6</name>
</gene>
<dbReference type="AlphaFoldDB" id="A0A0L6V6J5"/>
<evidence type="ECO:0000313" key="2">
    <source>
        <dbReference type="EMBL" id="KNZ56368.1"/>
    </source>
</evidence>
<evidence type="ECO:0000256" key="1">
    <source>
        <dbReference type="ARBA" id="ARBA00007176"/>
    </source>
</evidence>
<proteinExistence type="inferred from homology"/>
<sequence>MESTNDPLTNTRKPASDATITVRVIKSFEYRNAKNLVLHNLNLHQLNTDQLLQLCRNHISSAPGWKTFQNLPLDTFKLYSKAHGSKTTNLIINLDHDEWMMDDASKSLAEYGLEHESEISLFCRNHYDAFKANPQQKW</sequence>
<organism evidence="2 3">
    <name type="scientific">Puccinia sorghi</name>
    <dbReference type="NCBI Taxonomy" id="27349"/>
    <lineage>
        <taxon>Eukaryota</taxon>
        <taxon>Fungi</taxon>
        <taxon>Dikarya</taxon>
        <taxon>Basidiomycota</taxon>
        <taxon>Pucciniomycotina</taxon>
        <taxon>Pucciniomycetes</taxon>
        <taxon>Pucciniales</taxon>
        <taxon>Pucciniaceae</taxon>
        <taxon>Puccinia</taxon>
    </lineage>
</organism>
<dbReference type="OrthoDB" id="937at2759"/>
<evidence type="ECO:0000313" key="3">
    <source>
        <dbReference type="Proteomes" id="UP000037035"/>
    </source>
</evidence>
<evidence type="ECO:0008006" key="4">
    <source>
        <dbReference type="Google" id="ProtNLM"/>
    </source>
</evidence>
<comment type="caution">
    <text evidence="2">The sequence shown here is derived from an EMBL/GenBank/DDBJ whole genome shotgun (WGS) entry which is preliminary data.</text>
</comment>